<dbReference type="UniPathway" id="UPA00109">
    <property type="reaction ID" value="UER00189"/>
</dbReference>
<dbReference type="Pfam" id="PF00121">
    <property type="entry name" value="TIM"/>
    <property type="match status" value="1"/>
</dbReference>
<comment type="subcellular location">
    <subcellularLocation>
        <location evidence="6 7">Cytoplasm</location>
    </subcellularLocation>
</comment>
<dbReference type="GO" id="GO:0006094">
    <property type="term" value="P:gluconeogenesis"/>
    <property type="evidence" value="ECO:0007669"/>
    <property type="project" value="UniProtKB-UniRule"/>
</dbReference>
<evidence type="ECO:0000256" key="1">
    <source>
        <dbReference type="ARBA" id="ARBA00007422"/>
    </source>
</evidence>
<accession>A0A2M7B7Y9</accession>
<keyword evidence="3 6" id="KW-0963">Cytoplasm</keyword>
<protein>
    <recommendedName>
        <fullName evidence="6 7">Triosephosphate isomerase</fullName>
        <shortName evidence="6">TIM</shortName>
        <shortName evidence="6">TPI</shortName>
        <ecNumber evidence="6 7">5.3.1.1</ecNumber>
    </recommendedName>
    <alternativeName>
        <fullName evidence="6">Triose-phosphate isomerase</fullName>
    </alternativeName>
</protein>
<dbReference type="Gene3D" id="3.20.20.70">
    <property type="entry name" value="Aldolase class I"/>
    <property type="match status" value="1"/>
</dbReference>
<dbReference type="GO" id="GO:0004807">
    <property type="term" value="F:triose-phosphate isomerase activity"/>
    <property type="evidence" value="ECO:0007669"/>
    <property type="project" value="UniProtKB-UniRule"/>
</dbReference>
<reference evidence="9" key="1">
    <citation type="submission" date="2017-09" db="EMBL/GenBank/DDBJ databases">
        <title>Depth-based differentiation of microbial function through sediment-hosted aquifers and enrichment of novel symbionts in the deep terrestrial subsurface.</title>
        <authorList>
            <person name="Probst A.J."/>
            <person name="Ladd B."/>
            <person name="Jarett J.K."/>
            <person name="Geller-Mcgrath D.E."/>
            <person name="Sieber C.M.K."/>
            <person name="Emerson J.B."/>
            <person name="Anantharaman K."/>
            <person name="Thomas B.C."/>
            <person name="Malmstrom R."/>
            <person name="Stieglmeier M."/>
            <person name="Klingl A."/>
            <person name="Woyke T."/>
            <person name="Ryan C.M."/>
            <person name="Banfield J.F."/>
        </authorList>
    </citation>
    <scope>NUCLEOTIDE SEQUENCE [LARGE SCALE GENOMIC DNA]</scope>
</reference>
<keyword evidence="4 6" id="KW-0324">Glycolysis</keyword>
<dbReference type="GO" id="GO:0046166">
    <property type="term" value="P:glyceraldehyde-3-phosphate biosynthetic process"/>
    <property type="evidence" value="ECO:0007669"/>
    <property type="project" value="TreeGrafter"/>
</dbReference>
<feature type="binding site" evidence="6">
    <location>
        <position position="230"/>
    </location>
    <ligand>
        <name>substrate</name>
    </ligand>
</feature>
<comment type="pathway">
    <text evidence="6 7">Carbohydrate biosynthesis; gluconeogenesis.</text>
</comment>
<evidence type="ECO:0000313" key="9">
    <source>
        <dbReference type="Proteomes" id="UP000230131"/>
    </source>
</evidence>
<comment type="similarity">
    <text evidence="1 6 7">Belongs to the triosephosphate isomerase family.</text>
</comment>
<dbReference type="NCBIfam" id="TIGR00419">
    <property type="entry name" value="tim"/>
    <property type="match status" value="1"/>
</dbReference>
<dbReference type="CDD" id="cd00311">
    <property type="entry name" value="TIM"/>
    <property type="match status" value="1"/>
</dbReference>
<dbReference type="GO" id="GO:0019563">
    <property type="term" value="P:glycerol catabolic process"/>
    <property type="evidence" value="ECO:0007669"/>
    <property type="project" value="TreeGrafter"/>
</dbReference>
<gene>
    <name evidence="6" type="primary">tpiA</name>
    <name evidence="8" type="ORF">COS59_01140</name>
</gene>
<comment type="subunit">
    <text evidence="6 7">Homodimer.</text>
</comment>
<dbReference type="EMBL" id="PEVH01000035">
    <property type="protein sequence ID" value="PIU99178.1"/>
    <property type="molecule type" value="Genomic_DNA"/>
</dbReference>
<keyword evidence="2 6" id="KW-0312">Gluconeogenesis</keyword>
<sequence>MPQITNKNTKKLIVFNWKMNPTSLEEAKKLFALILTPKTSALPAGRYNLKPNLVICPPFIYSPIFSSVSGHQSSVKLGAQDSFWENSGAYTGEISAAMLKNLGVKYVIVGHSERRNYLGETDEMINKKVKSALGAGLKVILCVGESLKIRKKAKKVIKNFIKNQLQKDLKGLSRVKSQKSNVIVAYEPRWAIGTGNYCQPEDALEIIKFIKNFLNSKFIIHNSRVLYGGSVTGKNIKEYLKFKEIDGVLVGGASVNQKELKRILNII</sequence>
<name>A0A2M7B7Y9_9BACT</name>
<dbReference type="AlphaFoldDB" id="A0A2M7B7Y9"/>
<dbReference type="PANTHER" id="PTHR21139:SF42">
    <property type="entry name" value="TRIOSEPHOSPHATE ISOMERASE"/>
    <property type="match status" value="1"/>
</dbReference>
<evidence type="ECO:0000256" key="7">
    <source>
        <dbReference type="RuleBase" id="RU363013"/>
    </source>
</evidence>
<dbReference type="UniPathway" id="UPA00138"/>
<evidence type="ECO:0000256" key="6">
    <source>
        <dbReference type="HAMAP-Rule" id="MF_00147"/>
    </source>
</evidence>
<comment type="function">
    <text evidence="6">Involved in the gluconeogenesis. Catalyzes stereospecifically the conversion of dihydroxyacetone phosphate (DHAP) to D-glyceraldehyde-3-phosphate (G3P).</text>
</comment>
<evidence type="ECO:0000256" key="5">
    <source>
        <dbReference type="ARBA" id="ARBA00023235"/>
    </source>
</evidence>
<keyword evidence="5 6" id="KW-0413">Isomerase</keyword>
<proteinExistence type="inferred from homology"/>
<comment type="pathway">
    <text evidence="6 7">Carbohydrate degradation; glycolysis; D-glyceraldehyde 3-phosphate from glycerone phosphate: step 1/1.</text>
</comment>
<dbReference type="InterPro" id="IPR000652">
    <property type="entry name" value="Triosephosphate_isomerase"/>
</dbReference>
<dbReference type="HAMAP" id="MF_00147_B">
    <property type="entry name" value="TIM_B"/>
    <property type="match status" value="1"/>
</dbReference>
<feature type="binding site" evidence="6">
    <location>
        <begin position="16"/>
        <end position="18"/>
    </location>
    <ligand>
        <name>substrate</name>
    </ligand>
</feature>
<evidence type="ECO:0000256" key="2">
    <source>
        <dbReference type="ARBA" id="ARBA00022432"/>
    </source>
</evidence>
<feature type="active site" description="Electrophile" evidence="6">
    <location>
        <position position="111"/>
    </location>
</feature>
<organism evidence="8 9">
    <name type="scientific">Candidatus Wolfebacteria bacterium CG03_land_8_20_14_0_80_36_15</name>
    <dbReference type="NCBI Taxonomy" id="1975067"/>
    <lineage>
        <taxon>Bacteria</taxon>
        <taxon>Candidatus Wolfeibacteriota</taxon>
    </lineage>
</organism>
<dbReference type="PANTHER" id="PTHR21139">
    <property type="entry name" value="TRIOSEPHOSPHATE ISOMERASE"/>
    <property type="match status" value="1"/>
</dbReference>
<evidence type="ECO:0000256" key="3">
    <source>
        <dbReference type="ARBA" id="ARBA00022490"/>
    </source>
</evidence>
<dbReference type="PROSITE" id="PS51440">
    <property type="entry name" value="TIM_2"/>
    <property type="match status" value="1"/>
</dbReference>
<dbReference type="InterPro" id="IPR035990">
    <property type="entry name" value="TIM_sf"/>
</dbReference>
<dbReference type="InterPro" id="IPR013785">
    <property type="entry name" value="Aldolase_TIM"/>
</dbReference>
<dbReference type="GO" id="GO:0006096">
    <property type="term" value="P:glycolytic process"/>
    <property type="evidence" value="ECO:0007669"/>
    <property type="project" value="UniProtKB-UniRule"/>
</dbReference>
<dbReference type="GO" id="GO:0005829">
    <property type="term" value="C:cytosol"/>
    <property type="evidence" value="ECO:0007669"/>
    <property type="project" value="TreeGrafter"/>
</dbReference>
<feature type="binding site" evidence="6">
    <location>
        <position position="193"/>
    </location>
    <ligand>
        <name>substrate</name>
    </ligand>
</feature>
<comment type="caution">
    <text evidence="8">The sequence shown here is derived from an EMBL/GenBank/DDBJ whole genome shotgun (WGS) entry which is preliminary data.</text>
</comment>
<evidence type="ECO:0000256" key="4">
    <source>
        <dbReference type="ARBA" id="ARBA00023152"/>
    </source>
</evidence>
<dbReference type="Proteomes" id="UP000230131">
    <property type="component" value="Unassembled WGS sequence"/>
</dbReference>
<comment type="catalytic activity">
    <reaction evidence="6 7">
        <text>D-glyceraldehyde 3-phosphate = dihydroxyacetone phosphate</text>
        <dbReference type="Rhea" id="RHEA:18585"/>
        <dbReference type="ChEBI" id="CHEBI:57642"/>
        <dbReference type="ChEBI" id="CHEBI:59776"/>
        <dbReference type="EC" id="5.3.1.1"/>
    </reaction>
</comment>
<dbReference type="EC" id="5.3.1.1" evidence="6 7"/>
<dbReference type="SUPFAM" id="SSF51351">
    <property type="entry name" value="Triosephosphate isomerase (TIM)"/>
    <property type="match status" value="1"/>
</dbReference>
<dbReference type="InterPro" id="IPR022896">
    <property type="entry name" value="TrioseP_Isoase_bac/euk"/>
</dbReference>
<evidence type="ECO:0000313" key="8">
    <source>
        <dbReference type="EMBL" id="PIU99178.1"/>
    </source>
</evidence>
<feature type="active site" description="Proton acceptor" evidence="6">
    <location>
        <position position="187"/>
    </location>
</feature>
<feature type="binding site" evidence="6">
    <location>
        <begin position="251"/>
        <end position="252"/>
    </location>
    <ligand>
        <name>substrate</name>
    </ligand>
</feature>